<dbReference type="GO" id="GO:0006272">
    <property type="term" value="P:leading strand elongation"/>
    <property type="evidence" value="ECO:0007669"/>
    <property type="project" value="TreeGrafter"/>
</dbReference>
<gene>
    <name evidence="2" type="ORF">HON47_01790</name>
</gene>
<protein>
    <recommendedName>
        <fullName evidence="1">Proliferating cell nuclear antigen PCNA C-terminal domain-containing protein</fullName>
    </recommendedName>
</protein>
<dbReference type="EMBL" id="JABJNZ010000025">
    <property type="protein sequence ID" value="MBT4870280.1"/>
    <property type="molecule type" value="Genomic_DNA"/>
</dbReference>
<dbReference type="InterPro" id="IPR000730">
    <property type="entry name" value="Pr_cel_nuc_antig"/>
</dbReference>
<evidence type="ECO:0000259" key="1">
    <source>
        <dbReference type="Pfam" id="PF02747"/>
    </source>
</evidence>
<accession>A0A8T5GEN9</accession>
<feature type="non-terminal residue" evidence="2">
    <location>
        <position position="1"/>
    </location>
</feature>
<sequence length="154" mass="17277">LSMDVLDAEMKIVFESDLKRNFRLPLIDVSEEEAKIPQIEYETKIEIKAASLKEMLKDAALFGSSVVVRVKDKGFFIEARGSQGTMDSESGKMAKVNGKDDVTAKFSLNFFQNIVKEANNDKDITIELRSDSPMKVSFSIGESNIVFYLAHMIL</sequence>
<dbReference type="GO" id="GO:0003677">
    <property type="term" value="F:DNA binding"/>
    <property type="evidence" value="ECO:0007669"/>
    <property type="project" value="InterPro"/>
</dbReference>
<reference evidence="2" key="1">
    <citation type="journal article" date="2021" name="ISME J.">
        <title>Mercury methylation by metabolically versatile and cosmopolitan marine bacteria.</title>
        <authorList>
            <person name="Lin H."/>
            <person name="Ascher D.B."/>
            <person name="Myung Y."/>
            <person name="Lamborg C.H."/>
            <person name="Hallam S.J."/>
            <person name="Gionfriddo C.M."/>
            <person name="Holt K.E."/>
            <person name="Moreau J.W."/>
        </authorList>
    </citation>
    <scope>NUCLEOTIDE SEQUENCE</scope>
    <source>
        <strain evidence="2">SI075_bin30</strain>
    </source>
</reference>
<dbReference type="GO" id="GO:0030337">
    <property type="term" value="F:DNA polymerase processivity factor activity"/>
    <property type="evidence" value="ECO:0007669"/>
    <property type="project" value="InterPro"/>
</dbReference>
<evidence type="ECO:0000313" key="2">
    <source>
        <dbReference type="EMBL" id="MBT4870280.1"/>
    </source>
</evidence>
<organism evidence="2 3">
    <name type="scientific">Candidatus Iainarchaeum sp</name>
    <dbReference type="NCBI Taxonomy" id="3101447"/>
    <lineage>
        <taxon>Archaea</taxon>
        <taxon>Candidatus Iainarchaeota</taxon>
        <taxon>Candidatus Iainarchaeia</taxon>
        <taxon>Candidatus Iainarchaeales</taxon>
        <taxon>Candidatus Iainarchaeaceae</taxon>
        <taxon>Candidatus Iainarchaeum</taxon>
    </lineage>
</organism>
<dbReference type="InterPro" id="IPR022649">
    <property type="entry name" value="Pr_cel_nuc_antig_C"/>
</dbReference>
<dbReference type="SUPFAM" id="SSF55979">
    <property type="entry name" value="DNA clamp"/>
    <property type="match status" value="1"/>
</dbReference>
<comment type="caution">
    <text evidence="2">The sequence shown here is derived from an EMBL/GenBank/DDBJ whole genome shotgun (WGS) entry which is preliminary data.</text>
</comment>
<dbReference type="Pfam" id="PF02747">
    <property type="entry name" value="PCNA_C"/>
    <property type="match status" value="1"/>
</dbReference>
<dbReference type="Gene3D" id="3.70.10.10">
    <property type="match status" value="1"/>
</dbReference>
<name>A0A8T5GEN9_9ARCH</name>
<evidence type="ECO:0000313" key="3">
    <source>
        <dbReference type="Proteomes" id="UP000722459"/>
    </source>
</evidence>
<dbReference type="Proteomes" id="UP000722459">
    <property type="component" value="Unassembled WGS sequence"/>
</dbReference>
<dbReference type="InterPro" id="IPR046938">
    <property type="entry name" value="DNA_clamp_sf"/>
</dbReference>
<feature type="domain" description="Proliferating cell nuclear antigen PCNA C-terminal" evidence="1">
    <location>
        <begin position="35"/>
        <end position="150"/>
    </location>
</feature>
<dbReference type="GO" id="GO:0006275">
    <property type="term" value="P:regulation of DNA replication"/>
    <property type="evidence" value="ECO:0007669"/>
    <property type="project" value="InterPro"/>
</dbReference>
<dbReference type="PANTHER" id="PTHR11352:SF0">
    <property type="entry name" value="PROLIFERATING CELL NUCLEAR ANTIGEN"/>
    <property type="match status" value="1"/>
</dbReference>
<dbReference type="AlphaFoldDB" id="A0A8T5GEN9"/>
<dbReference type="PANTHER" id="PTHR11352">
    <property type="entry name" value="PROLIFERATING CELL NUCLEAR ANTIGEN"/>
    <property type="match status" value="1"/>
</dbReference>
<proteinExistence type="predicted"/>